<reference evidence="1 2" key="1">
    <citation type="journal article" date="2019" name="Int. J. Syst. Evol. Microbiol.">
        <title>The Global Catalogue of Microorganisms (GCM) 10K type strain sequencing project: providing services to taxonomists for standard genome sequencing and annotation.</title>
        <authorList>
            <consortium name="The Broad Institute Genomics Platform"/>
            <consortium name="The Broad Institute Genome Sequencing Center for Infectious Disease"/>
            <person name="Wu L."/>
            <person name="Ma J."/>
        </authorList>
    </citation>
    <scope>NUCLEOTIDE SEQUENCE [LARGE SCALE GENOMIC DNA]</scope>
    <source>
        <strain evidence="1 2">JCM 14924</strain>
    </source>
</reference>
<evidence type="ECO:0000313" key="1">
    <source>
        <dbReference type="EMBL" id="GAA2194720.1"/>
    </source>
</evidence>
<dbReference type="EMBL" id="BAAAOQ010000006">
    <property type="protein sequence ID" value="GAA2194720.1"/>
    <property type="molecule type" value="Genomic_DNA"/>
</dbReference>
<keyword evidence="2" id="KW-1185">Reference proteome</keyword>
<organism evidence="1 2">
    <name type="scientific">Streptomyces bangladeshensis</name>
    <dbReference type="NCBI Taxonomy" id="295352"/>
    <lineage>
        <taxon>Bacteria</taxon>
        <taxon>Bacillati</taxon>
        <taxon>Actinomycetota</taxon>
        <taxon>Actinomycetes</taxon>
        <taxon>Kitasatosporales</taxon>
        <taxon>Streptomycetaceae</taxon>
        <taxon>Streptomyces</taxon>
    </lineage>
</organism>
<name>A0ABN3BEM3_9ACTN</name>
<protein>
    <submittedName>
        <fullName evidence="1">Uncharacterized protein</fullName>
    </submittedName>
</protein>
<gene>
    <name evidence="1" type="ORF">GCM10009787_21960</name>
</gene>
<evidence type="ECO:0000313" key="2">
    <source>
        <dbReference type="Proteomes" id="UP001501391"/>
    </source>
</evidence>
<sequence length="109" mass="11180">MPTGAAAPTHREGADDGESAALLVVGLRLSRQRPGAIGVGYLHAQSAVVLGETHADLPAGRRAGVPDGVAHQFREQQLSCIGDFSVDLPFGELRPEERAGASGAARTVG</sequence>
<dbReference type="Proteomes" id="UP001501391">
    <property type="component" value="Unassembled WGS sequence"/>
</dbReference>
<comment type="caution">
    <text evidence="1">The sequence shown here is derived from an EMBL/GenBank/DDBJ whole genome shotgun (WGS) entry which is preliminary data.</text>
</comment>
<accession>A0ABN3BEM3</accession>
<proteinExistence type="predicted"/>